<evidence type="ECO:0000313" key="1">
    <source>
        <dbReference type="EMBL" id="CAK0825443.1"/>
    </source>
</evidence>
<accession>A0ABN9S154</accession>
<keyword evidence="2" id="KW-1185">Reference proteome</keyword>
<dbReference type="EMBL" id="CAUYUJ010008947">
    <property type="protein sequence ID" value="CAK0825443.1"/>
    <property type="molecule type" value="Genomic_DNA"/>
</dbReference>
<comment type="caution">
    <text evidence="1">The sequence shown here is derived from an EMBL/GenBank/DDBJ whole genome shotgun (WGS) entry which is preliminary data.</text>
</comment>
<sequence length="200" mass="20659">MVAAATLSWGSLIRHAMLETSQYYWHGQDAPEPRWSTVCGGPGDVCDSFGPGSGFCLVQSVSRTAAAGGQVLYGASGEGLSPEDVARRSSGPSVVLLSSNCRVLRSGLESAGGGGNSSEDGESPKAQLLHCPRDVPVSVLTISGAAGADRRRWPEGPPSSKKFPIPSAASKELLLLLLLLLLLPPSLPPSHPPSLPPSLL</sequence>
<evidence type="ECO:0000313" key="2">
    <source>
        <dbReference type="Proteomes" id="UP001189429"/>
    </source>
</evidence>
<feature type="non-terminal residue" evidence="1">
    <location>
        <position position="200"/>
    </location>
</feature>
<organism evidence="1 2">
    <name type="scientific">Prorocentrum cordatum</name>
    <dbReference type="NCBI Taxonomy" id="2364126"/>
    <lineage>
        <taxon>Eukaryota</taxon>
        <taxon>Sar</taxon>
        <taxon>Alveolata</taxon>
        <taxon>Dinophyceae</taxon>
        <taxon>Prorocentrales</taxon>
        <taxon>Prorocentraceae</taxon>
        <taxon>Prorocentrum</taxon>
    </lineage>
</organism>
<gene>
    <name evidence="1" type="ORF">PCOR1329_LOCUS25570</name>
</gene>
<name>A0ABN9S154_9DINO</name>
<evidence type="ECO:0008006" key="3">
    <source>
        <dbReference type="Google" id="ProtNLM"/>
    </source>
</evidence>
<dbReference type="Proteomes" id="UP001189429">
    <property type="component" value="Unassembled WGS sequence"/>
</dbReference>
<protein>
    <recommendedName>
        <fullName evidence="3">Subtilisin</fullName>
    </recommendedName>
</protein>
<reference evidence="1" key="1">
    <citation type="submission" date="2023-10" db="EMBL/GenBank/DDBJ databases">
        <authorList>
            <person name="Chen Y."/>
            <person name="Shah S."/>
            <person name="Dougan E. K."/>
            <person name="Thang M."/>
            <person name="Chan C."/>
        </authorList>
    </citation>
    <scope>NUCLEOTIDE SEQUENCE [LARGE SCALE GENOMIC DNA]</scope>
</reference>
<proteinExistence type="predicted"/>